<evidence type="ECO:0000313" key="9">
    <source>
        <dbReference type="EMBL" id="SBT31982.1"/>
    </source>
</evidence>
<comment type="subcellular location">
    <subcellularLocation>
        <location evidence="1 5">Membrane</location>
        <topology evidence="1 5">Multi-pass membrane protein</topology>
    </subcellularLocation>
</comment>
<evidence type="ECO:0000256" key="6">
    <source>
        <dbReference type="SAM" id="MobiDB-lite"/>
    </source>
</evidence>
<dbReference type="GO" id="GO:0032977">
    <property type="term" value="F:membrane insertase activity"/>
    <property type="evidence" value="ECO:0007669"/>
    <property type="project" value="InterPro"/>
</dbReference>
<feature type="transmembrane region" description="Helical" evidence="7">
    <location>
        <begin position="375"/>
        <end position="396"/>
    </location>
</feature>
<comment type="similarity">
    <text evidence="5">Belongs to the OXA1/ALB3/YidC family.</text>
</comment>
<keyword evidence="2 5" id="KW-0812">Transmembrane</keyword>
<proteinExistence type="inferred from homology"/>
<accession>A0A1A8YKF1</accession>
<reference evidence="9" key="1">
    <citation type="submission" date="2016-05" db="EMBL/GenBank/DDBJ databases">
        <authorList>
            <person name="Lavstsen T."/>
            <person name="Jespersen J.S."/>
        </authorList>
    </citation>
    <scope>NUCLEOTIDE SEQUENCE [LARGE SCALE GENOMIC DNA]</scope>
</reference>
<dbReference type="Pfam" id="PF02096">
    <property type="entry name" value="60KD_IMP"/>
    <property type="match status" value="1"/>
</dbReference>
<feature type="transmembrane region" description="Helical" evidence="7">
    <location>
        <begin position="268"/>
        <end position="289"/>
    </location>
</feature>
<keyword evidence="12" id="KW-1185">Reference proteome</keyword>
<dbReference type="InterPro" id="IPR001708">
    <property type="entry name" value="YidC/ALB3/OXA1/COX18"/>
</dbReference>
<dbReference type="EMBL" id="FLRE01000038">
    <property type="protein sequence ID" value="SBT32527.1"/>
    <property type="molecule type" value="Genomic_DNA"/>
</dbReference>
<feature type="region of interest" description="Disordered" evidence="6">
    <location>
        <begin position="87"/>
        <end position="123"/>
    </location>
</feature>
<dbReference type="Proteomes" id="UP000078550">
    <property type="component" value="Unassembled WGS sequence"/>
</dbReference>
<protein>
    <submittedName>
        <fullName evidence="9">Mitochondrial inner membrane protein OXA1, putative</fullName>
    </submittedName>
</protein>
<dbReference type="PANTHER" id="PTHR12428">
    <property type="entry name" value="OXA1"/>
    <property type="match status" value="1"/>
</dbReference>
<dbReference type="AlphaFoldDB" id="A0A1A8YKF1"/>
<evidence type="ECO:0000313" key="11">
    <source>
        <dbReference type="Proteomes" id="UP000078550"/>
    </source>
</evidence>
<dbReference type="EMBL" id="FLRD01000030">
    <property type="protein sequence ID" value="SBT31982.1"/>
    <property type="molecule type" value="Genomic_DNA"/>
</dbReference>
<dbReference type="CDD" id="cd20069">
    <property type="entry name" value="5TM_Oxa1-like"/>
    <property type="match status" value="1"/>
</dbReference>
<name>A0A1A8YKF1_PLAOA</name>
<evidence type="ECO:0000256" key="5">
    <source>
        <dbReference type="RuleBase" id="RU003945"/>
    </source>
</evidence>
<reference evidence="11 12" key="2">
    <citation type="submission" date="2016-05" db="EMBL/GenBank/DDBJ databases">
        <authorList>
            <person name="Naeem Raeece"/>
        </authorList>
    </citation>
    <scope>NUCLEOTIDE SEQUENCE [LARGE SCALE GENOMIC DNA]</scope>
</reference>
<dbReference type="Proteomes" id="UP000078555">
    <property type="component" value="Unassembled WGS sequence"/>
</dbReference>
<evidence type="ECO:0000256" key="4">
    <source>
        <dbReference type="ARBA" id="ARBA00023136"/>
    </source>
</evidence>
<dbReference type="GO" id="GO:0005743">
    <property type="term" value="C:mitochondrial inner membrane"/>
    <property type="evidence" value="ECO:0007669"/>
    <property type="project" value="TreeGrafter"/>
</dbReference>
<dbReference type="PANTHER" id="PTHR12428:SF65">
    <property type="entry name" value="CYTOCHROME C OXIDASE ASSEMBLY PROTEIN COX18, MITOCHONDRIAL"/>
    <property type="match status" value="1"/>
</dbReference>
<feature type="compositionally biased region" description="Basic and acidic residues" evidence="6">
    <location>
        <begin position="88"/>
        <end position="101"/>
    </location>
</feature>
<feature type="domain" description="Membrane insertase YidC/Oxa/ALB C-terminal" evidence="8">
    <location>
        <begin position="195"/>
        <end position="408"/>
    </location>
</feature>
<dbReference type="InterPro" id="IPR028055">
    <property type="entry name" value="YidC/Oxa/ALB_C"/>
</dbReference>
<keyword evidence="4 7" id="KW-0472">Membrane</keyword>
<evidence type="ECO:0000256" key="2">
    <source>
        <dbReference type="ARBA" id="ARBA00022692"/>
    </source>
</evidence>
<evidence type="ECO:0000313" key="10">
    <source>
        <dbReference type="EMBL" id="SBT32527.1"/>
    </source>
</evidence>
<organism evidence="9 12">
    <name type="scientific">Plasmodium ovale wallikeri</name>
    <dbReference type="NCBI Taxonomy" id="864142"/>
    <lineage>
        <taxon>Eukaryota</taxon>
        <taxon>Sar</taxon>
        <taxon>Alveolata</taxon>
        <taxon>Apicomplexa</taxon>
        <taxon>Aconoidasida</taxon>
        <taxon>Haemosporida</taxon>
        <taxon>Plasmodiidae</taxon>
        <taxon>Plasmodium</taxon>
        <taxon>Plasmodium (Plasmodium)</taxon>
    </lineage>
</organism>
<evidence type="ECO:0000256" key="3">
    <source>
        <dbReference type="ARBA" id="ARBA00022989"/>
    </source>
</evidence>
<gene>
    <name evidence="9" type="ORF">POVWA1_009870</name>
    <name evidence="10" type="ORF">POVWA2_010070</name>
</gene>
<evidence type="ECO:0000259" key="8">
    <source>
        <dbReference type="Pfam" id="PF02096"/>
    </source>
</evidence>
<evidence type="ECO:0000256" key="7">
    <source>
        <dbReference type="SAM" id="Phobius"/>
    </source>
</evidence>
<evidence type="ECO:0000256" key="1">
    <source>
        <dbReference type="ARBA" id="ARBA00004141"/>
    </source>
</evidence>
<evidence type="ECO:0000313" key="12">
    <source>
        <dbReference type="Proteomes" id="UP000078555"/>
    </source>
</evidence>
<keyword evidence="3 7" id="KW-1133">Transmembrane helix</keyword>
<sequence length="456" mass="53117">MSCASLQSKLQNGQLKKSSLNKFCSSSYLKIGKHYCIANWHRHHNNFAAHSVGCINELKCAGGSNPRACIASRRNIWYSANNGATNNEYRKENENNEKREGSNNLENKNSNIKTWDEEKTEDESQSFFKNNEKDITLNEKSAQVEYDKIYPYTDFIIDKCKMNINSDIDTYENSWYVKLTYELLECTKILLDCSWMTSIIATTSFMRIIILPLTISSERDRRKQKILNPLIKELTNKLKTNAQSGNIKMALEFKKRILNIRNTHGISLIPKSIIFMAFFQTPLFFIFYFSMKKIAQYPDIFKEFTFESPLWLDSLALPDPYYILPFLSSLLLLSNNELTALIDKSISSNNPTKTYEEETEFQKNIKKMSKIGMRLFYISSVFFFKSMPAGLFIYFITNTFLQLFITQMCKVKFVERFLDLPPLHSKGFSYDQTEKQVNPRGKKNIHINDFIQNKAI</sequence>
<dbReference type="GO" id="GO:0032979">
    <property type="term" value="P:protein insertion into mitochondrial inner membrane from matrix"/>
    <property type="evidence" value="ECO:0007669"/>
    <property type="project" value="TreeGrafter"/>
</dbReference>